<evidence type="ECO:0000313" key="3">
    <source>
        <dbReference type="Proteomes" id="UP001219518"/>
    </source>
</evidence>
<evidence type="ECO:0000313" key="2">
    <source>
        <dbReference type="EMBL" id="KAK3913346.1"/>
    </source>
</evidence>
<comment type="caution">
    <text evidence="2">The sequence shown here is derived from an EMBL/GenBank/DDBJ whole genome shotgun (WGS) entry which is preliminary data.</text>
</comment>
<reference evidence="2" key="2">
    <citation type="journal article" date="2023" name="BMC Genomics">
        <title>Pest status, molecular evolution, and epigenetic factors derived from the genome assembly of Frankliniella fusca, a thysanopteran phytovirus vector.</title>
        <authorList>
            <person name="Catto M.A."/>
            <person name="Labadie P.E."/>
            <person name="Jacobson A.L."/>
            <person name="Kennedy G.G."/>
            <person name="Srinivasan R."/>
            <person name="Hunt B.G."/>
        </authorList>
    </citation>
    <scope>NUCLEOTIDE SEQUENCE</scope>
    <source>
        <strain evidence="2">PL_HMW_Pooled</strain>
    </source>
</reference>
<feature type="compositionally biased region" description="Basic residues" evidence="1">
    <location>
        <begin position="8"/>
        <end position="26"/>
    </location>
</feature>
<sequence>MMHDMMHPHAHRKNRKRKEKQKKQRQFVKSCHIFQQKKLHNTKQSVNKRGDLQFLSFTVQQYHLKLKLSGPDDVIHVKAAHTKQIQK</sequence>
<proteinExistence type="predicted"/>
<reference evidence="2" key="1">
    <citation type="submission" date="2021-07" db="EMBL/GenBank/DDBJ databases">
        <authorList>
            <person name="Catto M.A."/>
            <person name="Jacobson A."/>
            <person name="Kennedy G."/>
            <person name="Labadie P."/>
            <person name="Hunt B.G."/>
            <person name="Srinivasan R."/>
        </authorList>
    </citation>
    <scope>NUCLEOTIDE SEQUENCE</scope>
    <source>
        <strain evidence="2">PL_HMW_Pooled</strain>
        <tissue evidence="2">Head</tissue>
    </source>
</reference>
<feature type="region of interest" description="Disordered" evidence="1">
    <location>
        <begin position="1"/>
        <end position="28"/>
    </location>
</feature>
<keyword evidence="3" id="KW-1185">Reference proteome</keyword>
<dbReference type="EMBL" id="JAHWGI010000318">
    <property type="protein sequence ID" value="KAK3913346.1"/>
    <property type="molecule type" value="Genomic_DNA"/>
</dbReference>
<evidence type="ECO:0000256" key="1">
    <source>
        <dbReference type="SAM" id="MobiDB-lite"/>
    </source>
</evidence>
<organism evidence="2 3">
    <name type="scientific">Frankliniella fusca</name>
    <dbReference type="NCBI Taxonomy" id="407009"/>
    <lineage>
        <taxon>Eukaryota</taxon>
        <taxon>Metazoa</taxon>
        <taxon>Ecdysozoa</taxon>
        <taxon>Arthropoda</taxon>
        <taxon>Hexapoda</taxon>
        <taxon>Insecta</taxon>
        <taxon>Pterygota</taxon>
        <taxon>Neoptera</taxon>
        <taxon>Paraneoptera</taxon>
        <taxon>Thysanoptera</taxon>
        <taxon>Terebrantia</taxon>
        <taxon>Thripoidea</taxon>
        <taxon>Thripidae</taxon>
        <taxon>Frankliniella</taxon>
    </lineage>
</organism>
<accession>A0AAE1H1Q7</accession>
<dbReference type="Proteomes" id="UP001219518">
    <property type="component" value="Unassembled WGS sequence"/>
</dbReference>
<protein>
    <submittedName>
        <fullName evidence="2">Uncharacterized protein</fullName>
    </submittedName>
</protein>
<name>A0AAE1H1Q7_9NEOP</name>
<dbReference type="AlphaFoldDB" id="A0AAE1H1Q7"/>
<gene>
    <name evidence="2" type="ORF">KUF71_022800</name>
</gene>